<feature type="transmembrane region" description="Helical" evidence="5">
    <location>
        <begin position="45"/>
        <end position="65"/>
    </location>
</feature>
<dbReference type="SUPFAM" id="SSF48652">
    <property type="entry name" value="Tetraspanin"/>
    <property type="match status" value="1"/>
</dbReference>
<proteinExistence type="predicted"/>
<dbReference type="Gene3D" id="1.10.1450.10">
    <property type="entry name" value="Tetraspanin"/>
    <property type="match status" value="1"/>
</dbReference>
<dbReference type="Pfam" id="PF00335">
    <property type="entry name" value="Tetraspanin"/>
    <property type="match status" value="1"/>
</dbReference>
<dbReference type="AlphaFoldDB" id="A0ABD1KUL1"/>
<dbReference type="Proteomes" id="UP001591681">
    <property type="component" value="Unassembled WGS sequence"/>
</dbReference>
<keyword evidence="3 5" id="KW-1133">Transmembrane helix</keyword>
<evidence type="ECO:0000256" key="1">
    <source>
        <dbReference type="ARBA" id="ARBA00004141"/>
    </source>
</evidence>
<evidence type="ECO:0000313" key="6">
    <source>
        <dbReference type="EMBL" id="KAL2102849.1"/>
    </source>
</evidence>
<dbReference type="PANTHER" id="PTHR19282:SF544">
    <property type="entry name" value="TETRASPANIN"/>
    <property type="match status" value="1"/>
</dbReference>
<dbReference type="GO" id="GO:0016020">
    <property type="term" value="C:membrane"/>
    <property type="evidence" value="ECO:0007669"/>
    <property type="project" value="UniProtKB-SubCell"/>
</dbReference>
<evidence type="ECO:0008006" key="8">
    <source>
        <dbReference type="Google" id="ProtNLM"/>
    </source>
</evidence>
<comment type="subcellular location">
    <subcellularLocation>
        <location evidence="1">Membrane</location>
        <topology evidence="1">Multi-pass membrane protein</topology>
    </subcellularLocation>
</comment>
<gene>
    <name evidence="6" type="ORF">ACEWY4_002017</name>
</gene>
<comment type="caution">
    <text evidence="6">The sequence shown here is derived from an EMBL/GenBank/DDBJ whole genome shotgun (WGS) entry which is preliminary data.</text>
</comment>
<feature type="transmembrane region" description="Helical" evidence="5">
    <location>
        <begin position="72"/>
        <end position="93"/>
    </location>
</feature>
<dbReference type="InterPro" id="IPR008952">
    <property type="entry name" value="Tetraspanin_EC2_sf"/>
</dbReference>
<accession>A0ABD1KUL1</accession>
<name>A0ABD1KUL1_9TELE</name>
<evidence type="ECO:0000256" key="4">
    <source>
        <dbReference type="ARBA" id="ARBA00023136"/>
    </source>
</evidence>
<keyword evidence="4 5" id="KW-0472">Membrane</keyword>
<evidence type="ECO:0000256" key="2">
    <source>
        <dbReference type="ARBA" id="ARBA00022692"/>
    </source>
</evidence>
<evidence type="ECO:0000256" key="3">
    <source>
        <dbReference type="ARBA" id="ARBA00022989"/>
    </source>
</evidence>
<reference evidence="6 7" key="1">
    <citation type="submission" date="2024-09" db="EMBL/GenBank/DDBJ databases">
        <title>A chromosome-level genome assembly of Gray's grenadier anchovy, Coilia grayii.</title>
        <authorList>
            <person name="Fu Z."/>
        </authorList>
    </citation>
    <scope>NUCLEOTIDE SEQUENCE [LARGE SCALE GENOMIC DNA]</scope>
    <source>
        <strain evidence="6">G4</strain>
        <tissue evidence="6">Muscle</tissue>
    </source>
</reference>
<dbReference type="EMBL" id="JBHFQA010000002">
    <property type="protein sequence ID" value="KAL2102849.1"/>
    <property type="molecule type" value="Genomic_DNA"/>
</dbReference>
<evidence type="ECO:0000256" key="5">
    <source>
        <dbReference type="SAM" id="Phobius"/>
    </source>
</evidence>
<dbReference type="InterPro" id="IPR018499">
    <property type="entry name" value="Tetraspanin/Peripherin"/>
</dbReference>
<dbReference type="PANTHER" id="PTHR19282">
    <property type="entry name" value="TETRASPANIN"/>
    <property type="match status" value="1"/>
</dbReference>
<feature type="transmembrane region" description="Helical" evidence="5">
    <location>
        <begin position="204"/>
        <end position="228"/>
    </location>
</feature>
<organism evidence="6 7">
    <name type="scientific">Coilia grayii</name>
    <name type="common">Gray's grenadier anchovy</name>
    <dbReference type="NCBI Taxonomy" id="363190"/>
    <lineage>
        <taxon>Eukaryota</taxon>
        <taxon>Metazoa</taxon>
        <taxon>Chordata</taxon>
        <taxon>Craniata</taxon>
        <taxon>Vertebrata</taxon>
        <taxon>Euteleostomi</taxon>
        <taxon>Actinopterygii</taxon>
        <taxon>Neopterygii</taxon>
        <taxon>Teleostei</taxon>
        <taxon>Clupei</taxon>
        <taxon>Clupeiformes</taxon>
        <taxon>Clupeoidei</taxon>
        <taxon>Engraulidae</taxon>
        <taxon>Coilinae</taxon>
        <taxon>Coilia</taxon>
    </lineage>
</organism>
<keyword evidence="7" id="KW-1185">Reference proteome</keyword>
<evidence type="ECO:0000313" key="7">
    <source>
        <dbReference type="Proteomes" id="UP001591681"/>
    </source>
</evidence>
<sequence length="260" mass="28901">MANASCLLRNLFITFNVLFMIVGAVLLVLAIVIDVTYTADKYNGLIGLYIFGAVTVVTAFIGAHGAMKNVKWMLVVFLVLMCVDCFSLLRLAVPLAVLHPRVGVLQEEMQSVGPLDKTSEDFQKIMNEFQSQLQCCGLVHGYLDWRGKVPESCDCTSDELLLKSCTAMDYDFENWSYYKLGIKKTRMVRIQPCGEKIVHNFLDLLLGLLFGFAALAFLGIVLSACLIAQQGSKAKALSKPSKIFSISAHPPKYSQLYEYE</sequence>
<protein>
    <recommendedName>
        <fullName evidence="8">Tetraspanin</fullName>
    </recommendedName>
</protein>
<feature type="transmembrane region" description="Helical" evidence="5">
    <location>
        <begin position="12"/>
        <end position="33"/>
    </location>
</feature>
<dbReference type="PRINTS" id="PR00259">
    <property type="entry name" value="TMFOUR"/>
</dbReference>
<keyword evidence="2 5" id="KW-0812">Transmembrane</keyword>